<evidence type="ECO:0000256" key="5">
    <source>
        <dbReference type="ARBA" id="ARBA00023136"/>
    </source>
</evidence>
<feature type="transmembrane region" description="Helical" evidence="7">
    <location>
        <begin position="213"/>
        <end position="233"/>
    </location>
</feature>
<comment type="caution">
    <text evidence="9">The sequence shown here is derived from an EMBL/GenBank/DDBJ whole genome shotgun (WGS) entry which is preliminary data.</text>
</comment>
<evidence type="ECO:0000256" key="3">
    <source>
        <dbReference type="ARBA" id="ARBA00022692"/>
    </source>
</evidence>
<organism evidence="9 10">
    <name type="scientific">Talaromyces amestolkiae</name>
    <dbReference type="NCBI Taxonomy" id="1196081"/>
    <lineage>
        <taxon>Eukaryota</taxon>
        <taxon>Fungi</taxon>
        <taxon>Dikarya</taxon>
        <taxon>Ascomycota</taxon>
        <taxon>Pezizomycotina</taxon>
        <taxon>Eurotiomycetes</taxon>
        <taxon>Eurotiomycetidae</taxon>
        <taxon>Eurotiales</taxon>
        <taxon>Trichocomaceae</taxon>
        <taxon>Talaromyces</taxon>
        <taxon>Talaromyces sect. Talaromyces</taxon>
    </lineage>
</organism>
<accession>A0A364KYL4</accession>
<comment type="subcellular location">
    <subcellularLocation>
        <location evidence="1">Membrane</location>
        <topology evidence="1">Multi-pass membrane protein</topology>
    </subcellularLocation>
</comment>
<dbReference type="InterPro" id="IPR036259">
    <property type="entry name" value="MFS_trans_sf"/>
</dbReference>
<evidence type="ECO:0000313" key="9">
    <source>
        <dbReference type="EMBL" id="RAO68650.1"/>
    </source>
</evidence>
<protein>
    <recommendedName>
        <fullName evidence="8">Major facilitator superfamily (MFS) profile domain-containing protein</fullName>
    </recommendedName>
</protein>
<gene>
    <name evidence="9" type="ORF">BHQ10_004662</name>
</gene>
<reference evidence="9 10" key="1">
    <citation type="journal article" date="2017" name="Biotechnol. Biofuels">
        <title>Differential beta-glucosidase expression as a function of carbon source availability in Talaromyces amestolkiae: a genomic and proteomic approach.</title>
        <authorList>
            <person name="de Eugenio L.I."/>
            <person name="Mendez-Liter J.A."/>
            <person name="Nieto-Dominguez M."/>
            <person name="Alonso L."/>
            <person name="Gil-Munoz J."/>
            <person name="Barriuso J."/>
            <person name="Prieto A."/>
            <person name="Martinez M.J."/>
        </authorList>
    </citation>
    <scope>NUCLEOTIDE SEQUENCE [LARGE SCALE GENOMIC DNA]</scope>
    <source>
        <strain evidence="9 10">CIB</strain>
    </source>
</reference>
<dbReference type="GO" id="GO:0022857">
    <property type="term" value="F:transmembrane transporter activity"/>
    <property type="evidence" value="ECO:0007669"/>
    <property type="project" value="InterPro"/>
</dbReference>
<dbReference type="AlphaFoldDB" id="A0A364KYL4"/>
<evidence type="ECO:0000259" key="8">
    <source>
        <dbReference type="PROSITE" id="PS50850"/>
    </source>
</evidence>
<feature type="transmembrane region" description="Helical" evidence="7">
    <location>
        <begin position="439"/>
        <end position="461"/>
    </location>
</feature>
<evidence type="ECO:0000313" key="10">
    <source>
        <dbReference type="Proteomes" id="UP000249363"/>
    </source>
</evidence>
<keyword evidence="2" id="KW-0813">Transport</keyword>
<dbReference type="InterPro" id="IPR020846">
    <property type="entry name" value="MFS_dom"/>
</dbReference>
<feature type="transmembrane region" description="Helical" evidence="7">
    <location>
        <begin position="568"/>
        <end position="585"/>
    </location>
</feature>
<keyword evidence="4 7" id="KW-1133">Transmembrane helix</keyword>
<feature type="transmembrane region" description="Helical" evidence="7">
    <location>
        <begin position="182"/>
        <end position="201"/>
    </location>
</feature>
<feature type="transmembrane region" description="Helical" evidence="7">
    <location>
        <begin position="87"/>
        <end position="105"/>
    </location>
</feature>
<dbReference type="GeneID" id="63793878"/>
<dbReference type="CDD" id="cd12148">
    <property type="entry name" value="fungal_TF_MHR"/>
    <property type="match status" value="1"/>
</dbReference>
<dbReference type="FunFam" id="1.20.1250.20:FF:000064">
    <property type="entry name" value="MFS allantoate transporter"/>
    <property type="match status" value="1"/>
</dbReference>
<dbReference type="OrthoDB" id="1924787at2759"/>
<name>A0A364KYL4_TALAM</name>
<feature type="transmembrane region" description="Helical" evidence="7">
    <location>
        <begin position="406"/>
        <end position="427"/>
    </location>
</feature>
<evidence type="ECO:0000256" key="1">
    <source>
        <dbReference type="ARBA" id="ARBA00004141"/>
    </source>
</evidence>
<dbReference type="RefSeq" id="XP_040733166.1">
    <property type="nucleotide sequence ID" value="XM_040877052.1"/>
</dbReference>
<evidence type="ECO:0000256" key="7">
    <source>
        <dbReference type="SAM" id="Phobius"/>
    </source>
</evidence>
<dbReference type="Pfam" id="PF07690">
    <property type="entry name" value="MFS_1"/>
    <property type="match status" value="1"/>
</dbReference>
<keyword evidence="3 7" id="KW-0812">Transmembrane</keyword>
<dbReference type="EMBL" id="MIKG01000008">
    <property type="protein sequence ID" value="RAO68650.1"/>
    <property type="molecule type" value="Genomic_DNA"/>
</dbReference>
<dbReference type="InterPro" id="IPR011701">
    <property type="entry name" value="MFS"/>
</dbReference>
<dbReference type="GO" id="GO:0016020">
    <property type="term" value="C:membrane"/>
    <property type="evidence" value="ECO:0007669"/>
    <property type="project" value="UniProtKB-SubCell"/>
</dbReference>
<feature type="transmembrane region" description="Helical" evidence="7">
    <location>
        <begin position="318"/>
        <end position="339"/>
    </location>
</feature>
<keyword evidence="5 7" id="KW-0472">Membrane</keyword>
<feature type="transmembrane region" description="Helical" evidence="7">
    <location>
        <begin position="126"/>
        <end position="144"/>
    </location>
</feature>
<proteinExistence type="inferred from homology"/>
<feature type="transmembrane region" description="Helical" evidence="7">
    <location>
        <begin position="346"/>
        <end position="366"/>
    </location>
</feature>
<dbReference type="PROSITE" id="PS50850">
    <property type="entry name" value="MFS"/>
    <property type="match status" value="1"/>
</dbReference>
<dbReference type="PANTHER" id="PTHR43791:SF97">
    <property type="entry name" value="ALLANTOATE TRANSPORTER, PUTATIVE (AFU_ORTHOLOGUE AFUA_1G14700)-RELATED"/>
    <property type="match status" value="1"/>
</dbReference>
<feature type="domain" description="Major facilitator superfamily (MFS) profile" evidence="8">
    <location>
        <begin position="54"/>
        <end position="467"/>
    </location>
</feature>
<comment type="similarity">
    <text evidence="6">Belongs to the major facilitator superfamily. Allantoate permease family.</text>
</comment>
<dbReference type="Gene3D" id="1.20.1250.20">
    <property type="entry name" value="MFS general substrate transporter like domains"/>
    <property type="match status" value="2"/>
</dbReference>
<feature type="transmembrane region" description="Helical" evidence="7">
    <location>
        <begin position="372"/>
        <end position="394"/>
    </location>
</feature>
<dbReference type="Proteomes" id="UP000249363">
    <property type="component" value="Unassembled WGS sequence"/>
</dbReference>
<evidence type="ECO:0000256" key="2">
    <source>
        <dbReference type="ARBA" id="ARBA00022448"/>
    </source>
</evidence>
<evidence type="ECO:0000256" key="4">
    <source>
        <dbReference type="ARBA" id="ARBA00022989"/>
    </source>
</evidence>
<dbReference type="PANTHER" id="PTHR43791">
    <property type="entry name" value="PERMEASE-RELATED"/>
    <property type="match status" value="1"/>
</dbReference>
<sequence>MSGNLERSQKPGKEALIDTEPAKALELLREGEIVENVNSKEAFTKLRWKLDLTLLPLLCLTYALQSIDKTTLGYAAVFGLQTDLHLAGTQYSWLGAVFYLGYLVWEFPTNVLLQKLPINRFMSGTVIIWGIVLMCHGAAFNFAGEAVARFFLGVFEASINPGTMLLFSMYYERHEQPLRMGIWIGSAGLGYVIAGIASFGIGHIQSSIASWKLLFIIWGAITTAWGVVLLVLLPGSPLTTKFLNEHERTLVINRVKDNGTGIENKAFKWIQFKEAVLDLKTWLLFLFAVTSNSPNGGLTSFQSLIIKGMGFSTLKTTLIQMPSGAVQLVICPLACYFASRYRNARLAIMLLCLIPFLVGIIGLWLIDKSKPYGRLVCLWISFSYTATWTLSMSIATANTAGHTKKITTNALLLIGYCLGNFVGPFFFKTYQAPEYPLGVAMMFFCIGVQVLCLVGIWVLLWMRNRSRKCLHADEQTTEFHTMAYERGLMDETDLQNKYFKIQQLLRTRLEARQPSKESDHQTKTIDDFLADDASVQLLVHEYLAKIHGRPHSIFHAATLWKDIRERRVSKALILAICAMGAHVAAQPNLRSLEPLLTAESKRLLQIDLERVCLENIQTCILVANLCVAHENPSSEFLFFQPRTGQEEDNEVFHELRIRIWWALFAADNWCSSSLGFPRQMKDWPRPARLPMEECLFAAMGPDAPSTGPNEQCRNPGLWAHMATLIEVFSPIQELNWRAANRDGLHPNHIEEDTHRLAQLLDNWETSLPHDVQLTESNLVEHSKQGTGGIFMGLHLGFHHYATLLFYQYLDKRSIMTLRAKEFSTRCKHHALSYSTWLARGRRQSGCEAVYPTIAHMAIVSSSVLLHTLLFGEENELPQSRQCLEANFRALLELEEYWPIVKTMVKLPSS</sequence>
<feature type="transmembrane region" description="Helical" evidence="7">
    <location>
        <begin position="150"/>
        <end position="170"/>
    </location>
</feature>
<dbReference type="SUPFAM" id="SSF103473">
    <property type="entry name" value="MFS general substrate transporter"/>
    <property type="match status" value="1"/>
</dbReference>
<keyword evidence="10" id="KW-1185">Reference proteome</keyword>
<evidence type="ECO:0000256" key="6">
    <source>
        <dbReference type="ARBA" id="ARBA00037968"/>
    </source>
</evidence>